<gene>
    <name evidence="1" type="ORF">N301_16319</name>
</gene>
<dbReference type="PANTHER" id="PTHR33395:SF22">
    <property type="entry name" value="REVERSE TRANSCRIPTASE DOMAIN-CONTAINING PROTEIN"/>
    <property type="match status" value="1"/>
</dbReference>
<keyword evidence="2" id="KW-1185">Reference proteome</keyword>
<reference evidence="2" key="1">
    <citation type="journal article" date="2014" name="Science">
        <title>Comparative genomics reveals insights into avian genome evolution and adaptation.</title>
        <authorList>
            <consortium name="Avian Genome Consortium"/>
            <person name="Zhang G."/>
            <person name="Li C."/>
            <person name="Li Q."/>
            <person name="Li B."/>
            <person name="Larkin D.M."/>
            <person name="Lee C."/>
            <person name="Storz J.F."/>
            <person name="Antunes A."/>
            <person name="Greenwold M.J."/>
            <person name="Meredith R.W."/>
            <person name="Odeen A."/>
            <person name="Cui J."/>
            <person name="Zhou Q."/>
            <person name="Xu L."/>
            <person name="Pan H."/>
            <person name="Wang Z."/>
            <person name="Jin L."/>
            <person name="Zhang P."/>
            <person name="Hu H."/>
            <person name="Yang W."/>
            <person name="Hu J."/>
            <person name="Xiao J."/>
            <person name="Yang Z."/>
            <person name="Liu Y."/>
            <person name="Xie Q."/>
            <person name="Yu H."/>
            <person name="Lian J."/>
            <person name="Wen P."/>
            <person name="Zhang F."/>
            <person name="Li H."/>
            <person name="Zeng Y."/>
            <person name="Xiong Z."/>
            <person name="Liu S."/>
            <person name="Zhou L."/>
            <person name="Huang Z."/>
            <person name="An N."/>
            <person name="Wang J."/>
            <person name="Zheng Q."/>
            <person name="Xiong Y."/>
            <person name="Wang G."/>
            <person name="Wang B."/>
            <person name="Wang J."/>
            <person name="Fan Y."/>
            <person name="da Fonseca R.R."/>
            <person name="Alfaro-Nunez A."/>
            <person name="Schubert M."/>
            <person name="Orlando L."/>
            <person name="Mourier T."/>
            <person name="Howard J.T."/>
            <person name="Ganapathy G."/>
            <person name="Pfenning A."/>
            <person name="Whitney O."/>
            <person name="Rivas M.V."/>
            <person name="Hara E."/>
            <person name="Smith J."/>
            <person name="Farre M."/>
            <person name="Narayan J."/>
            <person name="Slavov G."/>
            <person name="Romanov M.N."/>
            <person name="Borges R."/>
            <person name="Machado J.P."/>
            <person name="Khan I."/>
            <person name="Springer M.S."/>
            <person name="Gatesy J."/>
            <person name="Hoffmann F.G."/>
            <person name="Opazo J.C."/>
            <person name="Hastad O."/>
            <person name="Sawyer R.H."/>
            <person name="Kim H."/>
            <person name="Kim K.W."/>
            <person name="Kim H.J."/>
            <person name="Cho S."/>
            <person name="Li N."/>
            <person name="Huang Y."/>
            <person name="Bruford M.W."/>
            <person name="Zhan X."/>
            <person name="Dixon A."/>
            <person name="Bertelsen M.F."/>
            <person name="Derryberry E."/>
            <person name="Warren W."/>
            <person name="Wilson R.K."/>
            <person name="Li S."/>
            <person name="Ray D.A."/>
            <person name="Green R.E."/>
            <person name="O'Brien S.J."/>
            <person name="Griffin D."/>
            <person name="Johnson W.E."/>
            <person name="Haussler D."/>
            <person name="Ryder O.A."/>
            <person name="Willerslev E."/>
            <person name="Graves G.R."/>
            <person name="Alstrom P."/>
            <person name="Fjeldsa J."/>
            <person name="Mindell D.P."/>
            <person name="Edwards S.V."/>
            <person name="Braun E.L."/>
            <person name="Rahbek C."/>
            <person name="Burt D.W."/>
            <person name="Houde P."/>
            <person name="Zhang Y."/>
            <person name="Yang H."/>
            <person name="Wang J."/>
            <person name="Jarvis E.D."/>
            <person name="Gilbert M.T."/>
            <person name="Wang J."/>
        </authorList>
    </citation>
    <scope>NUCLEOTIDE SEQUENCE [LARGE SCALE GENOMIC DNA]</scope>
</reference>
<evidence type="ECO:0008006" key="3">
    <source>
        <dbReference type="Google" id="ProtNLM"/>
    </source>
</evidence>
<accession>A0A0A0A4J7</accession>
<dbReference type="GO" id="GO:0031012">
    <property type="term" value="C:extracellular matrix"/>
    <property type="evidence" value="ECO:0007669"/>
    <property type="project" value="TreeGrafter"/>
</dbReference>
<evidence type="ECO:0000313" key="1">
    <source>
        <dbReference type="EMBL" id="KGL88966.1"/>
    </source>
</evidence>
<proteinExistence type="predicted"/>
<sequence length="104" mass="11658">DWGSKVPPTLREDQVSDHLRNLNIQNSMGPEEMHPRVLRELADAVAKPLSMIFEKSRQSGEVPSDWKKGNIAPIFKKGRMEDPGNNQPVSLTSVPGKIMEQILL</sequence>
<evidence type="ECO:0000313" key="2">
    <source>
        <dbReference type="Proteomes" id="UP000053858"/>
    </source>
</evidence>
<dbReference type="GO" id="GO:0061343">
    <property type="term" value="P:cell adhesion involved in heart morphogenesis"/>
    <property type="evidence" value="ECO:0007669"/>
    <property type="project" value="TreeGrafter"/>
</dbReference>
<feature type="non-terminal residue" evidence="1">
    <location>
        <position position="1"/>
    </location>
</feature>
<feature type="non-terminal residue" evidence="1">
    <location>
        <position position="104"/>
    </location>
</feature>
<name>A0A0A0A4J7_CHAVO</name>
<dbReference type="EMBL" id="KL870627">
    <property type="protein sequence ID" value="KGL88966.1"/>
    <property type="molecule type" value="Genomic_DNA"/>
</dbReference>
<dbReference type="GO" id="GO:0007508">
    <property type="term" value="P:larval heart development"/>
    <property type="evidence" value="ECO:0007669"/>
    <property type="project" value="TreeGrafter"/>
</dbReference>
<protein>
    <recommendedName>
        <fullName evidence="3">RNA-directed DNA polymerase from mobile element jockey</fullName>
    </recommendedName>
</protein>
<dbReference type="PANTHER" id="PTHR33395">
    <property type="entry name" value="TRANSCRIPTASE, PUTATIVE-RELATED-RELATED"/>
    <property type="match status" value="1"/>
</dbReference>
<dbReference type="AlphaFoldDB" id="A0A0A0A4J7"/>
<organism evidence="1 2">
    <name type="scientific">Charadrius vociferus</name>
    <name type="common">Killdeer</name>
    <name type="synonym">Aegialitis vocifera</name>
    <dbReference type="NCBI Taxonomy" id="50402"/>
    <lineage>
        <taxon>Eukaryota</taxon>
        <taxon>Metazoa</taxon>
        <taxon>Chordata</taxon>
        <taxon>Craniata</taxon>
        <taxon>Vertebrata</taxon>
        <taxon>Euteleostomi</taxon>
        <taxon>Archelosauria</taxon>
        <taxon>Archosauria</taxon>
        <taxon>Dinosauria</taxon>
        <taxon>Saurischia</taxon>
        <taxon>Theropoda</taxon>
        <taxon>Coelurosauria</taxon>
        <taxon>Aves</taxon>
        <taxon>Neognathae</taxon>
        <taxon>Neoaves</taxon>
        <taxon>Charadriiformes</taxon>
        <taxon>Charadriidae</taxon>
        <taxon>Charadrius</taxon>
    </lineage>
</organism>
<dbReference type="Proteomes" id="UP000053858">
    <property type="component" value="Unassembled WGS sequence"/>
</dbReference>